<accession>A0AA35UG30</accession>
<name>A0AA35UG30_9PROT</name>
<dbReference type="EMBL" id="CATKSH010000007">
    <property type="protein sequence ID" value="CAI9120566.1"/>
    <property type="molecule type" value="Genomic_DNA"/>
</dbReference>
<reference evidence="1" key="1">
    <citation type="submission" date="2023-03" db="EMBL/GenBank/DDBJ databases">
        <authorList>
            <person name="Cleenwerck I."/>
        </authorList>
    </citation>
    <scope>NUCLEOTIDE SEQUENCE</scope>
    <source>
        <strain evidence="1">LMG 32879</strain>
    </source>
</reference>
<proteinExistence type="predicted"/>
<protein>
    <submittedName>
        <fullName evidence="1">Uncharacterized protein</fullName>
    </submittedName>
</protein>
<gene>
    <name evidence="1" type="ORF">LMG32879_001399</name>
</gene>
<organism evidence="1 2">
    <name type="scientific">Brytella acorum</name>
    <dbReference type="NCBI Taxonomy" id="2959299"/>
    <lineage>
        <taxon>Bacteria</taxon>
        <taxon>Pseudomonadati</taxon>
        <taxon>Pseudomonadota</taxon>
        <taxon>Alphaproteobacteria</taxon>
        <taxon>Acetobacterales</taxon>
        <taxon>Acetobacteraceae</taxon>
        <taxon>Brytella</taxon>
    </lineage>
</organism>
<evidence type="ECO:0000313" key="2">
    <source>
        <dbReference type="Proteomes" id="UP001176960"/>
    </source>
</evidence>
<evidence type="ECO:0000313" key="1">
    <source>
        <dbReference type="EMBL" id="CAI9120566.1"/>
    </source>
</evidence>
<sequence length="199" mass="21223">MLTLCFWLPAFFLLKLRIAVQSETTMPPHRSPSRNRLLALPACALLALLGARSASAESPTPTLTEIPTTGAITLKTTLADTKVTATLVIATTPSHSVHLCSGGRTTCSPVEKLSLTVGPKTVYIPDSLVATLNDVNTASLAAYGWTQFVLTLNCGDAAAATQVRIRFDKNRVLEREVTASEAGMVSERTTYEDLSGAFN</sequence>
<comment type="caution">
    <text evidence="1">The sequence shown here is derived from an EMBL/GenBank/DDBJ whole genome shotgun (WGS) entry which is preliminary data.</text>
</comment>
<dbReference type="AlphaFoldDB" id="A0AA35UG30"/>
<dbReference type="Proteomes" id="UP001176960">
    <property type="component" value="Unassembled WGS sequence"/>
</dbReference>
<keyword evidence="2" id="KW-1185">Reference proteome</keyword>